<organism evidence="2 3">
    <name type="scientific">Albimonas pacifica</name>
    <dbReference type="NCBI Taxonomy" id="1114924"/>
    <lineage>
        <taxon>Bacteria</taxon>
        <taxon>Pseudomonadati</taxon>
        <taxon>Pseudomonadota</taxon>
        <taxon>Alphaproteobacteria</taxon>
        <taxon>Rhodobacterales</taxon>
        <taxon>Paracoccaceae</taxon>
        <taxon>Albimonas</taxon>
    </lineage>
</organism>
<protein>
    <recommendedName>
        <fullName evidence="1">YgjP-like metallopeptidase domain-containing protein</fullName>
    </recommendedName>
</protein>
<dbReference type="InterPro" id="IPR002725">
    <property type="entry name" value="YgjP-like_metallopeptidase"/>
</dbReference>
<feature type="domain" description="YgjP-like metallopeptidase" evidence="1">
    <location>
        <begin position="39"/>
        <end position="234"/>
    </location>
</feature>
<evidence type="ECO:0000313" key="3">
    <source>
        <dbReference type="Proteomes" id="UP000199377"/>
    </source>
</evidence>
<dbReference type="Gene3D" id="3.30.2010.10">
    <property type="entry name" value="Metalloproteases ('zincins'), catalytic domain"/>
    <property type="match status" value="1"/>
</dbReference>
<evidence type="ECO:0000259" key="1">
    <source>
        <dbReference type="Pfam" id="PF01863"/>
    </source>
</evidence>
<dbReference type="CDD" id="cd07344">
    <property type="entry name" value="M48_yhfN_like"/>
    <property type="match status" value="1"/>
</dbReference>
<sequence length="245" mass="27019">MILRRRRPPATPEPEPEELPVAALGVSVRLRRNPRATRFTLSVSRVDGRPQLTFPERASLAEAKAFLERHLGWLEGAVARVPPARVVAHGRALPFRGASVVLEARPGRFAPKLEDGRLVVSGAPEGAPGRARAFLKDAAREALVPAAHGYAAQVGRRAAGITLRDTRSRWGSCSSQGALSFSWRLAMAPPEVLDYVAAHEAAHLVEMNHGPRFWALVERLRPDWQDSRDWLRRHGGDLHRVDFGS</sequence>
<gene>
    <name evidence="2" type="ORF">SAMN05216258_105528</name>
</gene>
<dbReference type="Pfam" id="PF01863">
    <property type="entry name" value="YgjP-like"/>
    <property type="match status" value="1"/>
</dbReference>
<dbReference type="Proteomes" id="UP000199377">
    <property type="component" value="Unassembled WGS sequence"/>
</dbReference>
<name>A0A1I3H6I1_9RHOB</name>
<keyword evidence="3" id="KW-1185">Reference proteome</keyword>
<dbReference type="AlphaFoldDB" id="A0A1I3H6I1"/>
<evidence type="ECO:0000313" key="2">
    <source>
        <dbReference type="EMBL" id="SFI31326.1"/>
    </source>
</evidence>
<proteinExistence type="predicted"/>
<dbReference type="InterPro" id="IPR053136">
    <property type="entry name" value="UTP_pyrophosphatase-like"/>
</dbReference>
<dbReference type="OrthoDB" id="9795402at2"/>
<dbReference type="RefSeq" id="WP_092860325.1">
    <property type="nucleotide sequence ID" value="NZ_FOQH01000005.1"/>
</dbReference>
<dbReference type="PANTHER" id="PTHR30399">
    <property type="entry name" value="UNCHARACTERIZED PROTEIN YGJP"/>
    <property type="match status" value="1"/>
</dbReference>
<dbReference type="EMBL" id="FOQH01000005">
    <property type="protein sequence ID" value="SFI31326.1"/>
    <property type="molecule type" value="Genomic_DNA"/>
</dbReference>
<accession>A0A1I3H6I1</accession>
<dbReference type="PANTHER" id="PTHR30399:SF1">
    <property type="entry name" value="UTP PYROPHOSPHATASE"/>
    <property type="match status" value="1"/>
</dbReference>
<reference evidence="2 3" key="1">
    <citation type="submission" date="2016-10" db="EMBL/GenBank/DDBJ databases">
        <authorList>
            <person name="de Groot N.N."/>
        </authorList>
    </citation>
    <scope>NUCLEOTIDE SEQUENCE [LARGE SCALE GENOMIC DNA]</scope>
    <source>
        <strain evidence="2 3">CGMCC 1.11030</strain>
    </source>
</reference>